<sequence length="211" mass="23269">MAIAHSSLIQVVYMSSNFVGSFERHLSNPITENFGVCGVPGGRIRRTIFPHARPTTPRITRSGWGCKALERIDIDLDFDVESEFHNDESTPVLLFGTVPSYGTGTYTREDFGREALRIKLECSQGSSDCMNHGHAKQPIGARTTNEAVALRTECNGIPITSVPYTYDITFATDHAREGEALGRRTGGRGQSMACAPLTIPGVRRHWDLISW</sequence>
<accession>A0A067N2V3</accession>
<reference evidence="2" key="1">
    <citation type="journal article" date="2014" name="Proc. Natl. Acad. Sci. U.S.A.">
        <title>Extensive sampling of basidiomycete genomes demonstrates inadequacy of the white-rot/brown-rot paradigm for wood decay fungi.</title>
        <authorList>
            <person name="Riley R."/>
            <person name="Salamov A.A."/>
            <person name="Brown D.W."/>
            <person name="Nagy L.G."/>
            <person name="Floudas D."/>
            <person name="Held B.W."/>
            <person name="Levasseur A."/>
            <person name="Lombard V."/>
            <person name="Morin E."/>
            <person name="Otillar R."/>
            <person name="Lindquist E.A."/>
            <person name="Sun H."/>
            <person name="LaButti K.M."/>
            <person name="Schmutz J."/>
            <person name="Jabbour D."/>
            <person name="Luo H."/>
            <person name="Baker S.E."/>
            <person name="Pisabarro A.G."/>
            <person name="Walton J.D."/>
            <person name="Blanchette R.A."/>
            <person name="Henrissat B."/>
            <person name="Martin F."/>
            <person name="Cullen D."/>
            <person name="Hibbett D.S."/>
            <person name="Grigoriev I.V."/>
        </authorList>
    </citation>
    <scope>NUCLEOTIDE SEQUENCE [LARGE SCALE GENOMIC DNA]</scope>
    <source>
        <strain evidence="2">PC15</strain>
    </source>
</reference>
<organism evidence="1 2">
    <name type="scientific">Pleurotus ostreatus (strain PC15)</name>
    <name type="common">Oyster mushroom</name>
    <dbReference type="NCBI Taxonomy" id="1137138"/>
    <lineage>
        <taxon>Eukaryota</taxon>
        <taxon>Fungi</taxon>
        <taxon>Dikarya</taxon>
        <taxon>Basidiomycota</taxon>
        <taxon>Agaricomycotina</taxon>
        <taxon>Agaricomycetes</taxon>
        <taxon>Agaricomycetidae</taxon>
        <taxon>Agaricales</taxon>
        <taxon>Pleurotineae</taxon>
        <taxon>Pleurotaceae</taxon>
        <taxon>Pleurotus</taxon>
    </lineage>
</organism>
<evidence type="ECO:0000313" key="1">
    <source>
        <dbReference type="EMBL" id="KDQ22308.1"/>
    </source>
</evidence>
<dbReference type="HOGENOM" id="CLU_1305311_0_0_1"/>
<proteinExistence type="predicted"/>
<dbReference type="InParanoid" id="A0A067N2V3"/>
<dbReference type="EMBL" id="KL198014">
    <property type="protein sequence ID" value="KDQ22308.1"/>
    <property type="molecule type" value="Genomic_DNA"/>
</dbReference>
<dbReference type="Proteomes" id="UP000027073">
    <property type="component" value="Unassembled WGS sequence"/>
</dbReference>
<protein>
    <submittedName>
        <fullName evidence="1">Uncharacterized protein</fullName>
    </submittedName>
</protein>
<gene>
    <name evidence="1" type="ORF">PLEOSDRAFT_171725</name>
</gene>
<name>A0A067N2V3_PLEO1</name>
<evidence type="ECO:0000313" key="2">
    <source>
        <dbReference type="Proteomes" id="UP000027073"/>
    </source>
</evidence>
<dbReference type="AlphaFoldDB" id="A0A067N2V3"/>
<dbReference type="VEuPathDB" id="FungiDB:PLEOSDRAFT_171725"/>